<sequence>MAYSTVRRTIDQMRNGELDGIICVNMLGEGFDFPNLKIAAIHEPHKSLAATLQFIGRFARTNADKIGTAKFIAMNDRSLQIENQCLYSNDSVWQDIIINMSEEKIGGDLQNSNILNQFSKPEIEENVIALSNIRPNCHAKVYRVPDFDIEGSYPDELCVGENIYRNVELATVVGISRIGELPIWLVNDQAVNVQLNLYIVHYQKETGLLFIYSQAKTEAVYESIALSFSSKFERIPRNEMHRVLAGFANYEFFNTGMQNRNAEAGESYRIYAGSNTAASIDENTGKMLSAGHAFCKVLGNEGDKTIGFSSGSKLWSSSFLSIPEYVKWCDMYGRKIVDKSLIVKTNTNFDRLPIPFGINRYDGKILFCLLGDETYSSPPLVRFNDCDSEKFLLTDVSFNVNDVSPSREVIYINATIAGVTDQLACDVSGNYTTRSNKIVFCDGRRHGSLADYLNSNPLFFKTSDGTVYLGNEVLVGNHDLEKFDTARICVVDWDLLGTDTSNECDWTNTKTNHSIQESLKLHLDQDDSLSHIFFDHGTGEIADFVTFKTEGSSISVCLYHVKSMKGKTYNGNVNDVYEVALQAVKSVVWLKSKTTLLNKIEKRYTRATGISKFFKGDFHSLKGLLQSQKILEATIIIVQPAISKNSQMDESIDQVLSAASYYIRNTARAKEMRILGSC</sequence>
<dbReference type="InterPro" id="IPR027417">
    <property type="entry name" value="P-loop_NTPase"/>
</dbReference>
<dbReference type="InterPro" id="IPR001650">
    <property type="entry name" value="Helicase_C-like"/>
</dbReference>
<organism evidence="2">
    <name type="scientific">bioreactor metagenome</name>
    <dbReference type="NCBI Taxonomy" id="1076179"/>
    <lineage>
        <taxon>unclassified sequences</taxon>
        <taxon>metagenomes</taxon>
        <taxon>ecological metagenomes</taxon>
    </lineage>
</organism>
<comment type="caution">
    <text evidence="2">The sequence shown here is derived from an EMBL/GenBank/DDBJ whole genome shotgun (WGS) entry which is preliminary data.</text>
</comment>
<feature type="domain" description="Helicase C-terminal" evidence="1">
    <location>
        <begin position="6"/>
        <end position="61"/>
    </location>
</feature>
<dbReference type="SUPFAM" id="SSF52540">
    <property type="entry name" value="P-loop containing nucleoside triphosphate hydrolases"/>
    <property type="match status" value="1"/>
</dbReference>
<protein>
    <recommendedName>
        <fullName evidence="1">Helicase C-terminal domain-containing protein</fullName>
    </recommendedName>
</protein>
<proteinExistence type="predicted"/>
<dbReference type="AlphaFoldDB" id="A0A644ZEQ1"/>
<reference evidence="2" key="1">
    <citation type="submission" date="2019-08" db="EMBL/GenBank/DDBJ databases">
        <authorList>
            <person name="Kucharzyk K."/>
            <person name="Murdoch R.W."/>
            <person name="Higgins S."/>
            <person name="Loffler F."/>
        </authorList>
    </citation>
    <scope>NUCLEOTIDE SEQUENCE</scope>
</reference>
<gene>
    <name evidence="2" type="ORF">SDC9_83789</name>
</gene>
<evidence type="ECO:0000313" key="2">
    <source>
        <dbReference type="EMBL" id="MPM37183.1"/>
    </source>
</evidence>
<dbReference type="CDD" id="cd18785">
    <property type="entry name" value="SF2_C"/>
    <property type="match status" value="1"/>
</dbReference>
<name>A0A644ZEQ1_9ZZZZ</name>
<accession>A0A644ZEQ1</accession>
<dbReference type="Gene3D" id="3.40.50.300">
    <property type="entry name" value="P-loop containing nucleotide triphosphate hydrolases"/>
    <property type="match status" value="1"/>
</dbReference>
<dbReference type="EMBL" id="VSSQ01007857">
    <property type="protein sequence ID" value="MPM37183.1"/>
    <property type="molecule type" value="Genomic_DNA"/>
</dbReference>
<evidence type="ECO:0000259" key="1">
    <source>
        <dbReference type="Pfam" id="PF00271"/>
    </source>
</evidence>
<dbReference type="Pfam" id="PF00271">
    <property type="entry name" value="Helicase_C"/>
    <property type="match status" value="1"/>
</dbReference>